<dbReference type="GO" id="GO:0016887">
    <property type="term" value="F:ATP hydrolysis activity"/>
    <property type="evidence" value="ECO:0007669"/>
    <property type="project" value="TreeGrafter"/>
</dbReference>
<protein>
    <recommendedName>
        <fullName evidence="4">Clp ATPase C-terminal domain-containing protein</fullName>
    </recommendedName>
</protein>
<dbReference type="EMBL" id="GIBP01008049">
    <property type="protein sequence ID" value="NDV37018.1"/>
    <property type="molecule type" value="Transcribed_RNA"/>
</dbReference>
<keyword evidence="2" id="KW-0067">ATP-binding</keyword>
<reference evidence="5" key="1">
    <citation type="journal article" date="2020" name="J. Eukaryot. Microbiol.">
        <title>De novo Sequencing, Assembly and Annotation of the Transcriptome for the Free-Living Testate Amoeba Arcella intermedia.</title>
        <authorList>
            <person name="Ribeiro G.M."/>
            <person name="Porfirio-Sousa A.L."/>
            <person name="Maurer-Alcala X.X."/>
            <person name="Katz L.A."/>
            <person name="Lahr D.J.G."/>
        </authorList>
    </citation>
    <scope>NUCLEOTIDE SEQUENCE</scope>
</reference>
<dbReference type="GO" id="GO:0005737">
    <property type="term" value="C:cytoplasm"/>
    <property type="evidence" value="ECO:0007669"/>
    <property type="project" value="TreeGrafter"/>
</dbReference>
<organism evidence="5">
    <name type="scientific">Arcella intermedia</name>
    <dbReference type="NCBI Taxonomy" id="1963864"/>
    <lineage>
        <taxon>Eukaryota</taxon>
        <taxon>Amoebozoa</taxon>
        <taxon>Tubulinea</taxon>
        <taxon>Elardia</taxon>
        <taxon>Arcellinida</taxon>
        <taxon>Sphaerothecina</taxon>
        <taxon>Arcellidae</taxon>
        <taxon>Arcella</taxon>
    </lineage>
</organism>
<feature type="compositionally biased region" description="Polar residues" evidence="3">
    <location>
        <begin position="160"/>
        <end position="169"/>
    </location>
</feature>
<sequence>MTSNLGADHLLKDVKKDDVTISQATKEKVFAEVKRHFRPEFLNRLDDMVVFNPLSKADLRKIINLQLEDLSKRLEERDITLKLTSEGIEAILTGGYNPVYGARPLKRFLEKHVGTSLSRLLVSQELPNHAIVHISADSNGELTFKTELLENASPRKGRSKSPTPSTTKAKQGPIVEEIDDDDMDE</sequence>
<dbReference type="AlphaFoldDB" id="A0A6B2LJY9"/>
<dbReference type="SMART" id="SM01086">
    <property type="entry name" value="ClpB_D2-small"/>
    <property type="match status" value="1"/>
</dbReference>
<dbReference type="InterPro" id="IPR050130">
    <property type="entry name" value="ClpA_ClpB"/>
</dbReference>
<accession>A0A6B2LJY9</accession>
<feature type="compositionally biased region" description="Acidic residues" evidence="3">
    <location>
        <begin position="176"/>
        <end position="185"/>
    </location>
</feature>
<feature type="domain" description="Clp ATPase C-terminal" evidence="4">
    <location>
        <begin position="54"/>
        <end position="144"/>
    </location>
</feature>
<dbReference type="GO" id="GO:0034605">
    <property type="term" value="P:cellular response to heat"/>
    <property type="evidence" value="ECO:0007669"/>
    <property type="project" value="TreeGrafter"/>
</dbReference>
<evidence type="ECO:0000256" key="2">
    <source>
        <dbReference type="ARBA" id="ARBA00022840"/>
    </source>
</evidence>
<dbReference type="Gene3D" id="3.40.50.300">
    <property type="entry name" value="P-loop containing nucleotide triphosphate hydrolases"/>
    <property type="match status" value="1"/>
</dbReference>
<dbReference type="PANTHER" id="PTHR11638:SF18">
    <property type="entry name" value="HEAT SHOCK PROTEIN 104"/>
    <property type="match status" value="1"/>
</dbReference>
<name>A0A6B2LJY9_9EUKA</name>
<proteinExistence type="predicted"/>
<evidence type="ECO:0000256" key="3">
    <source>
        <dbReference type="SAM" id="MobiDB-lite"/>
    </source>
</evidence>
<feature type="region of interest" description="Disordered" evidence="3">
    <location>
        <begin position="149"/>
        <end position="185"/>
    </location>
</feature>
<evidence type="ECO:0000256" key="1">
    <source>
        <dbReference type="ARBA" id="ARBA00022741"/>
    </source>
</evidence>
<evidence type="ECO:0000259" key="4">
    <source>
        <dbReference type="SMART" id="SM01086"/>
    </source>
</evidence>
<keyword evidence="1" id="KW-0547">Nucleotide-binding</keyword>
<dbReference type="PANTHER" id="PTHR11638">
    <property type="entry name" value="ATP-DEPENDENT CLP PROTEASE"/>
    <property type="match status" value="1"/>
</dbReference>
<dbReference type="Pfam" id="PF10431">
    <property type="entry name" value="ClpB_D2-small"/>
    <property type="match status" value="1"/>
</dbReference>
<dbReference type="Gene3D" id="1.10.8.60">
    <property type="match status" value="1"/>
</dbReference>
<dbReference type="GO" id="GO:0005524">
    <property type="term" value="F:ATP binding"/>
    <property type="evidence" value="ECO:0007669"/>
    <property type="project" value="UniProtKB-KW"/>
</dbReference>
<dbReference type="SUPFAM" id="SSF52540">
    <property type="entry name" value="P-loop containing nucleoside triphosphate hydrolases"/>
    <property type="match status" value="1"/>
</dbReference>
<dbReference type="InterPro" id="IPR027417">
    <property type="entry name" value="P-loop_NTPase"/>
</dbReference>
<dbReference type="InterPro" id="IPR019489">
    <property type="entry name" value="Clp_ATPase_C"/>
</dbReference>
<evidence type="ECO:0000313" key="5">
    <source>
        <dbReference type="EMBL" id="NDV37018.1"/>
    </source>
</evidence>